<keyword evidence="4" id="KW-1185">Reference proteome</keyword>
<dbReference type="Pfam" id="PF00149">
    <property type="entry name" value="Metallophos"/>
    <property type="match status" value="1"/>
</dbReference>
<dbReference type="STRING" id="484498.SAMN05421686_107188"/>
<accession>A0A1N7NQ86</accession>
<keyword evidence="1" id="KW-0732">Signal</keyword>
<dbReference type="EMBL" id="FTOH01000007">
    <property type="protein sequence ID" value="SIT00494.1"/>
    <property type="molecule type" value="Genomic_DNA"/>
</dbReference>
<feature type="chain" id="PRO_5009943679" evidence="1">
    <location>
        <begin position="24"/>
        <end position="676"/>
    </location>
</feature>
<feature type="signal peptide" evidence="1">
    <location>
        <begin position="1"/>
        <end position="23"/>
    </location>
</feature>
<dbReference type="RefSeq" id="WP_245820102.1">
    <property type="nucleotide sequence ID" value="NZ_FTOH01000007.1"/>
</dbReference>
<evidence type="ECO:0000313" key="4">
    <source>
        <dbReference type="Proteomes" id="UP000185639"/>
    </source>
</evidence>
<dbReference type="Proteomes" id="UP000185639">
    <property type="component" value="Unassembled WGS sequence"/>
</dbReference>
<dbReference type="InterPro" id="IPR029052">
    <property type="entry name" value="Metallo-depent_PP-like"/>
</dbReference>
<protein>
    <submittedName>
        <fullName evidence="3">3',5'-cyclic AMP phosphodiesterase CpdA</fullName>
    </submittedName>
</protein>
<dbReference type="InterPro" id="IPR004843">
    <property type="entry name" value="Calcineurin-like_PHP"/>
</dbReference>
<proteinExistence type="predicted"/>
<dbReference type="AlphaFoldDB" id="A0A1N7NQ86"/>
<name>A0A1N7NQ86_9GAMM</name>
<evidence type="ECO:0000313" key="3">
    <source>
        <dbReference type="EMBL" id="SIT00494.1"/>
    </source>
</evidence>
<gene>
    <name evidence="3" type="ORF">SAMN05421686_107188</name>
</gene>
<dbReference type="Gene3D" id="3.60.21.10">
    <property type="match status" value="1"/>
</dbReference>
<evidence type="ECO:0000256" key="1">
    <source>
        <dbReference type="SAM" id="SignalP"/>
    </source>
</evidence>
<dbReference type="PROSITE" id="PS51257">
    <property type="entry name" value="PROKAR_LIPOPROTEIN"/>
    <property type="match status" value="1"/>
</dbReference>
<organism evidence="3 4">
    <name type="scientific">Thalassolituus maritimus</name>
    <dbReference type="NCBI Taxonomy" id="484498"/>
    <lineage>
        <taxon>Bacteria</taxon>
        <taxon>Pseudomonadati</taxon>
        <taxon>Pseudomonadota</taxon>
        <taxon>Gammaproteobacteria</taxon>
        <taxon>Oceanospirillales</taxon>
        <taxon>Oceanospirillaceae</taxon>
        <taxon>Thalassolituus</taxon>
    </lineage>
</organism>
<evidence type="ECO:0000259" key="2">
    <source>
        <dbReference type="Pfam" id="PF00149"/>
    </source>
</evidence>
<dbReference type="GO" id="GO:0016787">
    <property type="term" value="F:hydrolase activity"/>
    <property type="evidence" value="ECO:0007669"/>
    <property type="project" value="InterPro"/>
</dbReference>
<sequence>MNNSKVMAHLGLLAAAMALTACGGDSNNSSNNTETPDTSLDTPVVEAPQTEEPQNEDVTEEARFGAFTVGVLPDTQGGSDATGQAHVAMHPMDEVLKHQLAAGVDLVIPVGDLTDKGSAVEWEEWTSVARPYKAQGMEFLPVMGNHELNYSYTTGWINAMREFIPEDAVHMPGYEWVNYYVIRENVLIIGLAYYNLPLAIKWIENVVEENRENVDHIVVASHDGLIGAKYGLTREQIVEGTKDDDWVYSVADEIRAFFSEHDVIYVQGHEHQYQRSLIARDTAQTAFPSGSTPEGGNYRMNVYTQILSGNASYKGYEFRYGERELVQMIVSQKNATMSKGSDHFDVNSSVLAFDNDRVDYSSYYAEHTAQNNNADQDFDADWHLMDQFSRTTNRCETVIYPNNIPEGTRAVMVFQPSYVTDHCLADDGSSARLVGGTNDTFNRTDTRTRDMGYTPGFSRAETLTDLTRLAYQWLYQYHESWTPNLNSGMRTIPDGEAGELLIPEVTVDLKEHVTLSWTPATDATASDILIVSGTQNQTGMYQGDYGEPKDMQADTGLTVKDGDGNDMAKPAVVLPATATESWDISDAVSDPYAVAFTASAGVSGGSVILAQHNGEDWQPLADASCIIDGMWLESYVDTPPAREGACAEQPLLGYDSDDNIWWTVLNEDAELALISR</sequence>
<feature type="domain" description="Calcineurin-like phosphoesterase" evidence="2">
    <location>
        <begin position="69"/>
        <end position="273"/>
    </location>
</feature>
<dbReference type="SUPFAM" id="SSF56300">
    <property type="entry name" value="Metallo-dependent phosphatases"/>
    <property type="match status" value="1"/>
</dbReference>
<reference evidence="4" key="1">
    <citation type="submission" date="2017-01" db="EMBL/GenBank/DDBJ databases">
        <authorList>
            <person name="Varghese N."/>
            <person name="Submissions S."/>
        </authorList>
    </citation>
    <scope>NUCLEOTIDE SEQUENCE [LARGE SCALE GENOMIC DNA]</scope>
    <source>
        <strain evidence="4">DSM 24913</strain>
    </source>
</reference>